<feature type="modified residue" description="4-aspartylphosphate" evidence="2">
    <location>
        <position position="36"/>
    </location>
</feature>
<dbReference type="Pfam" id="PF00072">
    <property type="entry name" value="Response_reg"/>
    <property type="match status" value="1"/>
</dbReference>
<evidence type="ECO:0000313" key="5">
    <source>
        <dbReference type="Proteomes" id="UP000003835"/>
    </source>
</evidence>
<evidence type="ECO:0000256" key="2">
    <source>
        <dbReference type="PROSITE-ProRule" id="PRU00169"/>
    </source>
</evidence>
<dbReference type="InterPro" id="IPR050595">
    <property type="entry name" value="Bact_response_regulator"/>
</dbReference>
<evidence type="ECO:0000313" key="4">
    <source>
        <dbReference type="EMBL" id="EDX71436.1"/>
    </source>
</evidence>
<dbReference type="Proteomes" id="UP000003835">
    <property type="component" value="Unassembled WGS sequence"/>
</dbReference>
<dbReference type="Gene3D" id="3.40.50.2300">
    <property type="match status" value="1"/>
</dbReference>
<dbReference type="AlphaFoldDB" id="B4W2V0"/>
<dbReference type="SUPFAM" id="SSF52172">
    <property type="entry name" value="CheY-like"/>
    <property type="match status" value="1"/>
</dbReference>
<organism evidence="4 5">
    <name type="scientific">Coleofasciculus chthonoplastes PCC 7420</name>
    <dbReference type="NCBI Taxonomy" id="118168"/>
    <lineage>
        <taxon>Bacteria</taxon>
        <taxon>Bacillati</taxon>
        <taxon>Cyanobacteriota</taxon>
        <taxon>Cyanophyceae</taxon>
        <taxon>Coleofasciculales</taxon>
        <taxon>Coleofasciculaceae</taxon>
        <taxon>Coleofasciculus</taxon>
    </lineage>
</organism>
<dbReference type="SMART" id="SM00448">
    <property type="entry name" value="REC"/>
    <property type="match status" value="1"/>
</dbReference>
<dbReference type="STRING" id="118168.MC7420_2"/>
<dbReference type="PANTHER" id="PTHR44591:SF3">
    <property type="entry name" value="RESPONSE REGULATORY DOMAIN-CONTAINING PROTEIN"/>
    <property type="match status" value="1"/>
</dbReference>
<proteinExistence type="predicted"/>
<dbReference type="HOGENOM" id="CLU_000445_69_17_3"/>
<sequence>MEGYNPANGYDVIATDNGSSGVNFSLCLNPELIICDINMPGFDGYTVLSQLRRFGRQTPFIFLTAKSEPRDIERGIRLGANLYVTKPYVLEEFISMVKRVLTDIPSPSSASKV</sequence>
<gene>
    <name evidence="4" type="ORF">MC7420_2</name>
</gene>
<dbReference type="PROSITE" id="PS50110">
    <property type="entry name" value="RESPONSE_REGULATORY"/>
    <property type="match status" value="1"/>
</dbReference>
<evidence type="ECO:0000259" key="3">
    <source>
        <dbReference type="PROSITE" id="PS50110"/>
    </source>
</evidence>
<dbReference type="GO" id="GO:0000160">
    <property type="term" value="P:phosphorelay signal transduction system"/>
    <property type="evidence" value="ECO:0007669"/>
    <property type="project" value="InterPro"/>
</dbReference>
<keyword evidence="5" id="KW-1185">Reference proteome</keyword>
<dbReference type="eggNOG" id="COG0745">
    <property type="taxonomic scope" value="Bacteria"/>
</dbReference>
<reference evidence="4 5" key="1">
    <citation type="submission" date="2008-07" db="EMBL/GenBank/DDBJ databases">
        <authorList>
            <person name="Tandeau de Marsac N."/>
            <person name="Ferriera S."/>
            <person name="Johnson J."/>
            <person name="Kravitz S."/>
            <person name="Beeson K."/>
            <person name="Sutton G."/>
            <person name="Rogers Y.-H."/>
            <person name="Friedman R."/>
            <person name="Frazier M."/>
            <person name="Venter J.C."/>
        </authorList>
    </citation>
    <scope>NUCLEOTIDE SEQUENCE [LARGE SCALE GENOMIC DNA]</scope>
    <source>
        <strain evidence="4 5">PCC 7420</strain>
    </source>
</reference>
<dbReference type="PANTHER" id="PTHR44591">
    <property type="entry name" value="STRESS RESPONSE REGULATOR PROTEIN 1"/>
    <property type="match status" value="1"/>
</dbReference>
<protein>
    <recommendedName>
        <fullName evidence="3">Response regulatory domain-containing protein</fullName>
    </recommendedName>
</protein>
<evidence type="ECO:0000256" key="1">
    <source>
        <dbReference type="ARBA" id="ARBA00022553"/>
    </source>
</evidence>
<accession>B4W2V0</accession>
<dbReference type="EMBL" id="DS989872">
    <property type="protein sequence ID" value="EDX71436.1"/>
    <property type="molecule type" value="Genomic_DNA"/>
</dbReference>
<name>B4W2V0_9CYAN</name>
<dbReference type="CDD" id="cd17574">
    <property type="entry name" value="REC_OmpR"/>
    <property type="match status" value="1"/>
</dbReference>
<feature type="domain" description="Response regulatory" evidence="3">
    <location>
        <begin position="1"/>
        <end position="101"/>
    </location>
</feature>
<dbReference type="InterPro" id="IPR011006">
    <property type="entry name" value="CheY-like_superfamily"/>
</dbReference>
<dbReference type="InterPro" id="IPR001789">
    <property type="entry name" value="Sig_transdc_resp-reg_receiver"/>
</dbReference>
<keyword evidence="1 2" id="KW-0597">Phosphoprotein</keyword>